<accession>A0A9N9EU60</accession>
<organism evidence="2 3">
    <name type="scientific">Dentiscutata erythropus</name>
    <dbReference type="NCBI Taxonomy" id="1348616"/>
    <lineage>
        <taxon>Eukaryota</taxon>
        <taxon>Fungi</taxon>
        <taxon>Fungi incertae sedis</taxon>
        <taxon>Mucoromycota</taxon>
        <taxon>Glomeromycotina</taxon>
        <taxon>Glomeromycetes</taxon>
        <taxon>Diversisporales</taxon>
        <taxon>Gigasporaceae</taxon>
        <taxon>Dentiscutata</taxon>
    </lineage>
</organism>
<comment type="caution">
    <text evidence="2">The sequence shown here is derived from an EMBL/GenBank/DDBJ whole genome shotgun (WGS) entry which is preliminary data.</text>
</comment>
<dbReference type="Pfam" id="PF00651">
    <property type="entry name" value="BTB"/>
    <property type="match status" value="1"/>
</dbReference>
<protein>
    <submittedName>
        <fullName evidence="2">22670_t:CDS:1</fullName>
    </submittedName>
</protein>
<dbReference type="AlphaFoldDB" id="A0A9N9EU60"/>
<dbReference type="SUPFAM" id="SSF54695">
    <property type="entry name" value="POZ domain"/>
    <property type="match status" value="1"/>
</dbReference>
<dbReference type="SMART" id="SM00225">
    <property type="entry name" value="BTB"/>
    <property type="match status" value="1"/>
</dbReference>
<keyword evidence="3" id="KW-1185">Reference proteome</keyword>
<feature type="domain" description="BTB" evidence="1">
    <location>
        <begin position="3"/>
        <end position="76"/>
    </location>
</feature>
<reference evidence="2" key="1">
    <citation type="submission" date="2021-06" db="EMBL/GenBank/DDBJ databases">
        <authorList>
            <person name="Kallberg Y."/>
            <person name="Tangrot J."/>
            <person name="Rosling A."/>
        </authorList>
    </citation>
    <scope>NUCLEOTIDE SEQUENCE</scope>
    <source>
        <strain evidence="2">MA453B</strain>
    </source>
</reference>
<evidence type="ECO:0000313" key="3">
    <source>
        <dbReference type="Proteomes" id="UP000789405"/>
    </source>
</evidence>
<proteinExistence type="predicted"/>
<dbReference type="InterPro" id="IPR000210">
    <property type="entry name" value="BTB/POZ_dom"/>
</dbReference>
<dbReference type="Proteomes" id="UP000789405">
    <property type="component" value="Unassembled WGS sequence"/>
</dbReference>
<name>A0A9N9EU60_9GLOM</name>
<gene>
    <name evidence="2" type="ORF">DERYTH_LOCUS12575</name>
</gene>
<dbReference type="CDD" id="cd18186">
    <property type="entry name" value="BTB_POZ_ZBTB_KLHL-like"/>
    <property type="match status" value="1"/>
</dbReference>
<dbReference type="OrthoDB" id="408604at2759"/>
<dbReference type="Gene3D" id="3.30.710.10">
    <property type="entry name" value="Potassium Channel Kv1.1, Chain A"/>
    <property type="match status" value="1"/>
</dbReference>
<evidence type="ECO:0000259" key="1">
    <source>
        <dbReference type="PROSITE" id="PS50097"/>
    </source>
</evidence>
<evidence type="ECO:0000313" key="2">
    <source>
        <dbReference type="EMBL" id="CAG8694305.1"/>
    </source>
</evidence>
<dbReference type="EMBL" id="CAJVPY010008328">
    <property type="protein sequence ID" value="CAG8694305.1"/>
    <property type="molecule type" value="Genomic_DNA"/>
</dbReference>
<dbReference type="PROSITE" id="PS50097">
    <property type="entry name" value="BTB"/>
    <property type="match status" value="1"/>
</dbReference>
<dbReference type="InterPro" id="IPR011333">
    <property type="entry name" value="SKP1/BTB/POZ_sf"/>
</dbReference>
<sequence>MSTDVIIEAGEEPNLKRFMAHKNILQEGSSFFKCALSSTWAKIENGKIVIKKSNITPNVFLIILDYIYSKSVIWDQYDSKDILDFLISADELLFINEVGDKGQHYLIKKRCKWIEQNLGLVTFTSFKYDDVLIKLKEYDYRNSDDYHNSDNYRNSADSFIFSFADESPINAQFSSVLPRQKAIRNYSDYGPCFGETDIFMIHDFRVLGNCTSKPWSYEKIFNLYNGHKSKSPKRFSIVEYEVFQVKFKRNNQNSVAEQKPANDHNYLLNTVIGLRSATLM</sequence>